<gene>
    <name evidence="1" type="ORF">HT585_23990</name>
</gene>
<comment type="caution">
    <text evidence="1">The sequence shown here is derived from an EMBL/GenBank/DDBJ whole genome shotgun (WGS) entry which is preliminary data.</text>
</comment>
<dbReference type="EMBL" id="JABWDU010000007">
    <property type="protein sequence ID" value="NVD41933.1"/>
    <property type="molecule type" value="Genomic_DNA"/>
</dbReference>
<dbReference type="RefSeq" id="WP_176355305.1">
    <property type="nucleotide sequence ID" value="NZ_JABWDU010000007.1"/>
</dbReference>
<keyword evidence="2" id="KW-1185">Reference proteome</keyword>
<reference evidence="1 2" key="1">
    <citation type="submission" date="2020-06" db="EMBL/GenBank/DDBJ databases">
        <authorList>
            <person name="Grouzdev D.S."/>
        </authorList>
    </citation>
    <scope>NUCLEOTIDE SEQUENCE [LARGE SCALE GENOMIC DNA]</scope>
    <source>
        <strain evidence="1 2">HO-A22</strain>
    </source>
</reference>
<dbReference type="AlphaFoldDB" id="A0A7Y6QA72"/>
<name>A0A7Y6QA72_9HYPH</name>
<evidence type="ECO:0000313" key="2">
    <source>
        <dbReference type="Proteomes" id="UP000520198"/>
    </source>
</evidence>
<protein>
    <submittedName>
        <fullName evidence="1">Uncharacterized protein</fullName>
    </submittedName>
</protein>
<proteinExistence type="predicted"/>
<accession>A0A7Y6QA72</accession>
<sequence length="145" mass="15925">MAMAYRTGPILRHQVDKAFRLIEIVDYPINLAQWRSICERDFNRRYVASSQGSIVTVENSIGYVQGICIAYPGTDPNYGHILDVPVFIVATVSDTAGVSNALLGHLKTVARADHCSYMIVANIDPNVWPAKGSDPRRGIVIPIAV</sequence>
<organism evidence="1 2">
    <name type="scientific">Ensifer oleiphilus</name>
    <dbReference type="NCBI Taxonomy" id="2742698"/>
    <lineage>
        <taxon>Bacteria</taxon>
        <taxon>Pseudomonadati</taxon>
        <taxon>Pseudomonadota</taxon>
        <taxon>Alphaproteobacteria</taxon>
        <taxon>Hyphomicrobiales</taxon>
        <taxon>Rhizobiaceae</taxon>
        <taxon>Sinorhizobium/Ensifer group</taxon>
        <taxon>Ensifer</taxon>
    </lineage>
</organism>
<evidence type="ECO:0000313" key="1">
    <source>
        <dbReference type="EMBL" id="NVD41933.1"/>
    </source>
</evidence>
<dbReference type="Proteomes" id="UP000520198">
    <property type="component" value="Unassembled WGS sequence"/>
</dbReference>